<accession>A0A917FWD7</accession>
<dbReference type="EMBL" id="BMKR01000042">
    <property type="protein sequence ID" value="GGG07099.1"/>
    <property type="molecule type" value="Genomic_DNA"/>
</dbReference>
<sequence length="262" mass="29119">MDLIKVLKSIVGINLLNELQYKGDFFIQFISVLLDFVLAILTVDIMFSQISALNQWNKVDILVLVGMYRIFVGIINVFTIPSLSALPGSVISGDFDYVLLTPVDSQFFTSMKEVRAWKLSDVILGLIFIIYIYATNELSFSLSNLIGALLMLICGGIIVACFYSIIASLSFWFNDVSNLLIIIPQCFEWAGKWPVTIFPGFLRILFTFLIPVGVAITLPTQALLNSINSSDVALTVGFCLLLILLSRIIWKMGVKRYSGASS</sequence>
<feature type="transmembrane region" description="Helical" evidence="1">
    <location>
        <begin position="25"/>
        <end position="47"/>
    </location>
</feature>
<dbReference type="Pfam" id="PF06182">
    <property type="entry name" value="ABC2_membrane_6"/>
    <property type="match status" value="1"/>
</dbReference>
<feature type="transmembrane region" description="Helical" evidence="1">
    <location>
        <begin position="146"/>
        <end position="173"/>
    </location>
</feature>
<reference evidence="2" key="2">
    <citation type="submission" date="2020-09" db="EMBL/GenBank/DDBJ databases">
        <authorList>
            <person name="Sun Q."/>
            <person name="Zhou Y."/>
        </authorList>
    </citation>
    <scope>NUCLEOTIDE SEQUENCE</scope>
    <source>
        <strain evidence="2">CGMCC 1.16134</strain>
    </source>
</reference>
<keyword evidence="1" id="KW-0472">Membrane</keyword>
<protein>
    <submittedName>
        <fullName evidence="2">ABC transporter permease</fullName>
    </submittedName>
</protein>
<feature type="transmembrane region" description="Helical" evidence="1">
    <location>
        <begin position="116"/>
        <end position="134"/>
    </location>
</feature>
<name>A0A917FWD7_9BACL</name>
<dbReference type="AlphaFoldDB" id="A0A917FWD7"/>
<dbReference type="RefSeq" id="WP_189031312.1">
    <property type="nucleotide sequence ID" value="NZ_BMKR01000042.1"/>
</dbReference>
<evidence type="ECO:0000313" key="3">
    <source>
        <dbReference type="Proteomes" id="UP000637643"/>
    </source>
</evidence>
<dbReference type="PANTHER" id="PTHR36833">
    <property type="entry name" value="SLR0610 PROTEIN-RELATED"/>
    <property type="match status" value="1"/>
</dbReference>
<proteinExistence type="predicted"/>
<reference evidence="2" key="1">
    <citation type="journal article" date="2014" name="Int. J. Syst. Evol. Microbiol.">
        <title>Complete genome sequence of Corynebacterium casei LMG S-19264T (=DSM 44701T), isolated from a smear-ripened cheese.</title>
        <authorList>
            <consortium name="US DOE Joint Genome Institute (JGI-PGF)"/>
            <person name="Walter F."/>
            <person name="Albersmeier A."/>
            <person name="Kalinowski J."/>
            <person name="Ruckert C."/>
        </authorList>
    </citation>
    <scope>NUCLEOTIDE SEQUENCE</scope>
    <source>
        <strain evidence="2">CGMCC 1.16134</strain>
    </source>
</reference>
<evidence type="ECO:0000256" key="1">
    <source>
        <dbReference type="SAM" id="Phobius"/>
    </source>
</evidence>
<feature type="transmembrane region" description="Helical" evidence="1">
    <location>
        <begin position="59"/>
        <end position="80"/>
    </location>
</feature>
<keyword evidence="1" id="KW-0812">Transmembrane</keyword>
<gene>
    <name evidence="2" type="ORF">GCM10010912_59710</name>
</gene>
<dbReference type="PANTHER" id="PTHR36833:SF2">
    <property type="entry name" value="SLR0610 PROTEIN"/>
    <property type="match status" value="1"/>
</dbReference>
<keyword evidence="1" id="KW-1133">Transmembrane helix</keyword>
<feature type="transmembrane region" description="Helical" evidence="1">
    <location>
        <begin position="232"/>
        <end position="250"/>
    </location>
</feature>
<organism evidence="2 3">
    <name type="scientific">Paenibacillus albidus</name>
    <dbReference type="NCBI Taxonomy" id="2041023"/>
    <lineage>
        <taxon>Bacteria</taxon>
        <taxon>Bacillati</taxon>
        <taxon>Bacillota</taxon>
        <taxon>Bacilli</taxon>
        <taxon>Bacillales</taxon>
        <taxon>Paenibacillaceae</taxon>
        <taxon>Paenibacillus</taxon>
    </lineage>
</organism>
<dbReference type="InterPro" id="IPR010390">
    <property type="entry name" value="ABC-2_transporter-like"/>
</dbReference>
<dbReference type="Proteomes" id="UP000637643">
    <property type="component" value="Unassembled WGS sequence"/>
</dbReference>
<evidence type="ECO:0000313" key="2">
    <source>
        <dbReference type="EMBL" id="GGG07099.1"/>
    </source>
</evidence>
<feature type="transmembrane region" description="Helical" evidence="1">
    <location>
        <begin position="193"/>
        <end position="220"/>
    </location>
</feature>
<comment type="caution">
    <text evidence="2">The sequence shown here is derived from an EMBL/GenBank/DDBJ whole genome shotgun (WGS) entry which is preliminary data.</text>
</comment>
<keyword evidence="3" id="KW-1185">Reference proteome</keyword>